<name>A0A286H0J3_9PROT</name>
<accession>A0A286H0J3</accession>
<evidence type="ECO:0000313" key="2">
    <source>
        <dbReference type="Proteomes" id="UP000219621"/>
    </source>
</evidence>
<proteinExistence type="predicted"/>
<keyword evidence="2" id="KW-1185">Reference proteome</keyword>
<dbReference type="InterPro" id="IPR012349">
    <property type="entry name" value="Split_barrel_FMN-bd"/>
</dbReference>
<dbReference type="AlphaFoldDB" id="A0A286H0J3"/>
<organism evidence="1 2">
    <name type="scientific">Caenispirillum bisanense</name>
    <dbReference type="NCBI Taxonomy" id="414052"/>
    <lineage>
        <taxon>Bacteria</taxon>
        <taxon>Pseudomonadati</taxon>
        <taxon>Pseudomonadota</taxon>
        <taxon>Alphaproteobacteria</taxon>
        <taxon>Rhodospirillales</taxon>
        <taxon>Novispirillaceae</taxon>
        <taxon>Caenispirillum</taxon>
    </lineage>
</organism>
<gene>
    <name evidence="1" type="ORF">SAMN05421508_11713</name>
</gene>
<dbReference type="Pfam" id="PF12900">
    <property type="entry name" value="Pyridox_ox_2"/>
    <property type="match status" value="1"/>
</dbReference>
<protein>
    <submittedName>
        <fullName evidence="1">Nitroimidazol reductase NimA, pyridoxamine 5'-phosphate oxidase superfamily</fullName>
    </submittedName>
</protein>
<dbReference type="PANTHER" id="PTHR34071:SF2">
    <property type="entry name" value="FLAVIN-NUCLEOTIDE-BINDING PROTEIN"/>
    <property type="match status" value="1"/>
</dbReference>
<evidence type="ECO:0000313" key="1">
    <source>
        <dbReference type="EMBL" id="SOE01232.1"/>
    </source>
</evidence>
<dbReference type="OrthoDB" id="116031at2"/>
<dbReference type="PANTHER" id="PTHR34071">
    <property type="entry name" value="5-NITROIMIDAZOLE ANTIBIOTICS RESISTANCE PROTEIN, NIMA-FAMILY-RELATED PROTEIN-RELATED"/>
    <property type="match status" value="1"/>
</dbReference>
<dbReference type="RefSeq" id="WP_097281559.1">
    <property type="nucleotide sequence ID" value="NZ_OCNJ01000017.1"/>
</dbReference>
<dbReference type="Gene3D" id="2.30.110.10">
    <property type="entry name" value="Electron Transport, Fmn-binding Protein, Chain A"/>
    <property type="match status" value="1"/>
</dbReference>
<dbReference type="SUPFAM" id="SSF50475">
    <property type="entry name" value="FMN-binding split barrel"/>
    <property type="match status" value="1"/>
</dbReference>
<reference evidence="1 2" key="1">
    <citation type="submission" date="2017-09" db="EMBL/GenBank/DDBJ databases">
        <authorList>
            <person name="Ehlers B."/>
            <person name="Leendertz F.H."/>
        </authorList>
    </citation>
    <scope>NUCLEOTIDE SEQUENCE [LARGE SCALE GENOMIC DNA]</scope>
    <source>
        <strain evidence="1 2">USBA 140</strain>
    </source>
</reference>
<dbReference type="InterPro" id="IPR024747">
    <property type="entry name" value="Pyridox_Oxase-rel"/>
</dbReference>
<sequence length="216" mass="23073">MSATETYARTDRTTGRRRDRMSYDRAAVHAVIDEALVCHVGFVDEDGQPHVVPTIPWRVDDTLYVHGAKASRLMKVMASGAPVCITVALLDGLVLARSAFNHSMNYRSVMAYGRCVAVEDPEEKARILAPLSDKLVPGRAQAARWPNAKELAATAVVGLALDEVALKARSGPPKDDAEDMDHPVWAGVLPLRLTAGTPEPDAALAPGITAGMPQGA</sequence>
<dbReference type="EMBL" id="OCNJ01000017">
    <property type="protein sequence ID" value="SOE01232.1"/>
    <property type="molecule type" value="Genomic_DNA"/>
</dbReference>
<dbReference type="Proteomes" id="UP000219621">
    <property type="component" value="Unassembled WGS sequence"/>
</dbReference>